<accession>A0ABX8JU56</accession>
<dbReference type="Proteomes" id="UP000683493">
    <property type="component" value="Chromosome"/>
</dbReference>
<sequence>MKKFSPNAILALKEALTHIYWKKQDLRSFVYHTVENKVFISTIDWDNNKKAESAGILVDRMVDRPDLYENDLLKLFDVTMHFDDFGHLKQWDDADTKIKKAKEAVEALRKHASGYFQLKEEKEKIEARRNVFSNMQKEKESFSNKISVLKDDFMRLVMEQNAQKRGFAFEKFLNSLFMLFDLEPKESFRITGEQIDGAFTFDGNDFLLEAKWQEKPIDLGELYKFGGKIEGKFKLTLGLAVSINGFTADYNESKSSTMKTMLLMDGADLMAVLENRIDLKDMLFRKRRHASDTGDIFFKFRDM</sequence>
<keyword evidence="2" id="KW-1185">Reference proteome</keyword>
<evidence type="ECO:0000313" key="2">
    <source>
        <dbReference type="Proteomes" id="UP000683493"/>
    </source>
</evidence>
<evidence type="ECO:0008006" key="3">
    <source>
        <dbReference type="Google" id="ProtNLM"/>
    </source>
</evidence>
<name>A0ABX8JU56_9BACT</name>
<proteinExistence type="predicted"/>
<protein>
    <recommendedName>
        <fullName evidence="3">Restriction endonuclease type IV Mrr domain-containing protein</fullName>
    </recommendedName>
</protein>
<dbReference type="EMBL" id="CP076724">
    <property type="protein sequence ID" value="QWV98955.1"/>
    <property type="molecule type" value="Genomic_DNA"/>
</dbReference>
<gene>
    <name evidence="1" type="ORF">KP005_06660</name>
</gene>
<evidence type="ECO:0000313" key="1">
    <source>
        <dbReference type="EMBL" id="QWV98955.1"/>
    </source>
</evidence>
<organism evidence="1 2">
    <name type="scientific">Geomonas diazotrophica</name>
    <dbReference type="NCBI Taxonomy" id="2843197"/>
    <lineage>
        <taxon>Bacteria</taxon>
        <taxon>Pseudomonadati</taxon>
        <taxon>Thermodesulfobacteriota</taxon>
        <taxon>Desulfuromonadia</taxon>
        <taxon>Geobacterales</taxon>
        <taxon>Geobacteraceae</taxon>
        <taxon>Geomonas</taxon>
    </lineage>
</organism>
<reference evidence="1 2" key="1">
    <citation type="submission" date="2021-06" db="EMBL/GenBank/DDBJ databases">
        <title>Gemonas diversity in paddy soil.</title>
        <authorList>
            <person name="Liu G."/>
        </authorList>
    </citation>
    <scope>NUCLEOTIDE SEQUENCE [LARGE SCALE GENOMIC DNA]</scope>
    <source>
        <strain evidence="1 2">RG29</strain>
    </source>
</reference>